<dbReference type="InterPro" id="IPR012296">
    <property type="entry name" value="Nuclease_put_TT1808"/>
</dbReference>
<evidence type="ECO:0000313" key="2">
    <source>
        <dbReference type="EMBL" id="ASC72509.1"/>
    </source>
</evidence>
<accession>A0A1Z3HQB8</accession>
<organism evidence="2 3">
    <name type="scientific">Halomicronema hongdechloris C2206</name>
    <dbReference type="NCBI Taxonomy" id="1641165"/>
    <lineage>
        <taxon>Bacteria</taxon>
        <taxon>Bacillati</taxon>
        <taxon>Cyanobacteriota</taxon>
        <taxon>Cyanophyceae</taxon>
        <taxon>Nodosilineales</taxon>
        <taxon>Nodosilineaceae</taxon>
        <taxon>Halomicronema</taxon>
    </lineage>
</organism>
<dbReference type="OrthoDB" id="5768410at2"/>
<gene>
    <name evidence="2" type="ORF">XM38_034670</name>
</gene>
<dbReference type="KEGG" id="hhg:XM38_034670"/>
<protein>
    <recommendedName>
        <fullName evidence="1">Putative restriction endonuclease domain-containing protein</fullName>
    </recommendedName>
</protein>
<dbReference type="PANTHER" id="PTHR47152:SF4">
    <property type="entry name" value="SLR0445 PROTEIN"/>
    <property type="match status" value="1"/>
</dbReference>
<proteinExistence type="predicted"/>
<dbReference type="AlphaFoldDB" id="A0A1Z3HQB8"/>
<dbReference type="EMBL" id="CP021983">
    <property type="protein sequence ID" value="ASC72509.1"/>
    <property type="molecule type" value="Genomic_DNA"/>
</dbReference>
<dbReference type="Proteomes" id="UP000191901">
    <property type="component" value="Chromosome"/>
</dbReference>
<evidence type="ECO:0000259" key="1">
    <source>
        <dbReference type="Pfam" id="PF05685"/>
    </source>
</evidence>
<dbReference type="CDD" id="cd06260">
    <property type="entry name" value="DUF820-like"/>
    <property type="match status" value="1"/>
</dbReference>
<dbReference type="RefSeq" id="WP_080814186.1">
    <property type="nucleotide sequence ID" value="NZ_CP021983.2"/>
</dbReference>
<dbReference type="STRING" id="1641165.XM38_27015"/>
<dbReference type="Pfam" id="PF05685">
    <property type="entry name" value="Uma2"/>
    <property type="match status" value="1"/>
</dbReference>
<feature type="domain" description="Putative restriction endonuclease" evidence="1">
    <location>
        <begin position="31"/>
        <end position="179"/>
    </location>
</feature>
<evidence type="ECO:0000313" key="3">
    <source>
        <dbReference type="Proteomes" id="UP000191901"/>
    </source>
</evidence>
<dbReference type="InterPro" id="IPR011335">
    <property type="entry name" value="Restrct_endonuc-II-like"/>
</dbReference>
<keyword evidence="3" id="KW-1185">Reference proteome</keyword>
<sequence length="206" mass="23505">MNPLLIEKLNAHPELLSDQTDQQYTITGVSWQAYEALLSDLGDDFPGLRVHYLDGTLEITMPGRRHEVLKDNIAGLLRAYFEETRTRFYGLGSTTFTVEAKRRGAEPDVSFCIGTNKELPDIAIEVVHTSGSINKLDVYQGLSVAEVWFWQGQQFRVYHLLEEGYKRCDRSQFLPDLDLTLLATYVQYPEPLDAVVEFRQALGETR</sequence>
<name>A0A1Z3HQB8_9CYAN</name>
<reference evidence="2 3" key="1">
    <citation type="journal article" date="2016" name="Biochim. Biophys. Acta">
        <title>Characterization of red-shifted phycobilisomes isolated from the chlorophyll f-containing cyanobacterium Halomicronema hongdechloris.</title>
        <authorList>
            <person name="Li Y."/>
            <person name="Lin Y."/>
            <person name="Garvey C.J."/>
            <person name="Birch D."/>
            <person name="Corkery R.W."/>
            <person name="Loughlin P.C."/>
            <person name="Scheer H."/>
            <person name="Willows R.D."/>
            <person name="Chen M."/>
        </authorList>
    </citation>
    <scope>NUCLEOTIDE SEQUENCE [LARGE SCALE GENOMIC DNA]</scope>
    <source>
        <strain evidence="2 3">C2206</strain>
    </source>
</reference>
<dbReference type="Gene3D" id="3.90.1570.10">
    <property type="entry name" value="tt1808, chain A"/>
    <property type="match status" value="1"/>
</dbReference>
<dbReference type="InterPro" id="IPR008538">
    <property type="entry name" value="Uma2"/>
</dbReference>
<dbReference type="PANTHER" id="PTHR47152">
    <property type="entry name" value="SLR2084 PROTEIN-RELATED"/>
    <property type="match status" value="1"/>
</dbReference>
<dbReference type="SUPFAM" id="SSF52980">
    <property type="entry name" value="Restriction endonuclease-like"/>
    <property type="match status" value="1"/>
</dbReference>